<dbReference type="HOGENOM" id="CLU_1835198_0_0_1"/>
<dbReference type="OrthoDB" id="7984201at2759"/>
<reference evidence="1 2" key="1">
    <citation type="submission" date="2015-01" db="EMBL/GenBank/DDBJ databases">
        <title>The Genome Sequence of Exophiala oligosperma CBS72588.</title>
        <authorList>
            <consortium name="The Broad Institute Genomics Platform"/>
            <person name="Cuomo C."/>
            <person name="de Hoog S."/>
            <person name="Gorbushina A."/>
            <person name="Stielow B."/>
            <person name="Teixiera M."/>
            <person name="Abouelleil A."/>
            <person name="Chapman S.B."/>
            <person name="Priest M."/>
            <person name="Young S.K."/>
            <person name="Wortman J."/>
            <person name="Nusbaum C."/>
            <person name="Birren B."/>
        </authorList>
    </citation>
    <scope>NUCLEOTIDE SEQUENCE [LARGE SCALE GENOMIC DNA]</scope>
    <source>
        <strain evidence="1 2">CBS 72588</strain>
    </source>
</reference>
<dbReference type="GeneID" id="27363672"/>
<keyword evidence="2" id="KW-1185">Reference proteome</keyword>
<dbReference type="Gene3D" id="3.20.20.190">
    <property type="entry name" value="Phosphatidylinositol (PI) phosphodiesterase"/>
    <property type="match status" value="1"/>
</dbReference>
<dbReference type="GO" id="GO:0006629">
    <property type="term" value="P:lipid metabolic process"/>
    <property type="evidence" value="ECO:0007669"/>
    <property type="project" value="InterPro"/>
</dbReference>
<dbReference type="SUPFAM" id="SSF51695">
    <property type="entry name" value="PLC-like phosphodiesterases"/>
    <property type="match status" value="1"/>
</dbReference>
<evidence type="ECO:0000313" key="1">
    <source>
        <dbReference type="EMBL" id="KIW36084.1"/>
    </source>
</evidence>
<accession>A0A0D2DK48</accession>
<dbReference type="GO" id="GO:0008081">
    <property type="term" value="F:phosphoric diester hydrolase activity"/>
    <property type="evidence" value="ECO:0007669"/>
    <property type="project" value="InterPro"/>
</dbReference>
<dbReference type="EMBL" id="KN847375">
    <property type="protein sequence ID" value="KIW36084.1"/>
    <property type="molecule type" value="Genomic_DNA"/>
</dbReference>
<proteinExistence type="predicted"/>
<evidence type="ECO:0000313" key="2">
    <source>
        <dbReference type="Proteomes" id="UP000053342"/>
    </source>
</evidence>
<dbReference type="STRING" id="215243.A0A0D2DK48"/>
<dbReference type="InterPro" id="IPR017946">
    <property type="entry name" value="PLC-like_Pdiesterase_TIM-brl"/>
</dbReference>
<dbReference type="Proteomes" id="UP000053342">
    <property type="component" value="Unassembled WGS sequence"/>
</dbReference>
<dbReference type="AlphaFoldDB" id="A0A0D2DK48"/>
<dbReference type="Pfam" id="PF26146">
    <property type="entry name" value="PI-PLC_X"/>
    <property type="match status" value="1"/>
</dbReference>
<sequence length="140" mass="15670">MRTSDDGKVTISGEVAYIPGQSSQRIHFLVELMAAGLCLRNWNDGLVQFQTHFEDNELRLCHTSCKILDAGLLVDLLRRLRVWLENHPNEVVSVLMGNDNFIDVGNYTASIVNSGLIDYVYHPPAANLDLDAWPTLGDMI</sequence>
<dbReference type="RefSeq" id="XP_016256300.1">
    <property type="nucleotide sequence ID" value="XM_016413304.1"/>
</dbReference>
<name>A0A0D2DK48_9EURO</name>
<dbReference type="VEuPathDB" id="FungiDB:PV06_11598"/>
<protein>
    <submittedName>
        <fullName evidence="1">Uncharacterized protein</fullName>
    </submittedName>
</protein>
<organism evidence="1 2">
    <name type="scientific">Exophiala oligosperma</name>
    <dbReference type="NCBI Taxonomy" id="215243"/>
    <lineage>
        <taxon>Eukaryota</taxon>
        <taxon>Fungi</taxon>
        <taxon>Dikarya</taxon>
        <taxon>Ascomycota</taxon>
        <taxon>Pezizomycotina</taxon>
        <taxon>Eurotiomycetes</taxon>
        <taxon>Chaetothyriomycetidae</taxon>
        <taxon>Chaetothyriales</taxon>
        <taxon>Herpotrichiellaceae</taxon>
        <taxon>Exophiala</taxon>
    </lineage>
</organism>
<gene>
    <name evidence="1" type="ORF">PV06_11598</name>
</gene>